<dbReference type="AlphaFoldDB" id="A0A372GF29"/>
<dbReference type="Proteomes" id="UP000262882">
    <property type="component" value="Unassembled WGS sequence"/>
</dbReference>
<keyword evidence="2" id="KW-0812">Transmembrane</keyword>
<dbReference type="RefSeq" id="WP_117401514.1">
    <property type="nucleotide sequence ID" value="NZ_QVNQ01000006.1"/>
</dbReference>
<evidence type="ECO:0000256" key="2">
    <source>
        <dbReference type="SAM" id="Phobius"/>
    </source>
</evidence>
<dbReference type="OrthoDB" id="3483766at2"/>
<accession>A0A372GF29</accession>
<keyword evidence="4" id="KW-1185">Reference proteome</keyword>
<name>A0A372GF29_9ACTN</name>
<feature type="compositionally biased region" description="Basic and acidic residues" evidence="1">
    <location>
        <begin position="78"/>
        <end position="112"/>
    </location>
</feature>
<keyword evidence="2" id="KW-1133">Transmembrane helix</keyword>
<gene>
    <name evidence="3" type="ORF">D0T12_21965</name>
</gene>
<evidence type="ECO:0000313" key="3">
    <source>
        <dbReference type="EMBL" id="RFS83683.1"/>
    </source>
</evidence>
<feature type="transmembrane region" description="Helical" evidence="2">
    <location>
        <begin position="23"/>
        <end position="45"/>
    </location>
</feature>
<evidence type="ECO:0000256" key="1">
    <source>
        <dbReference type="SAM" id="MobiDB-lite"/>
    </source>
</evidence>
<sequence>MLAAPLSAGSVVADSTRLGDAYFMAIGPAVIFAVLLAWVLITLMSGRKPPPTRHRSSGLPHRGPVQGGVISGSPAQRTRRDPAPSVTHREVLADIDRARAEEHETAEREPTKRRFGRRKPR</sequence>
<proteinExistence type="predicted"/>
<protein>
    <submittedName>
        <fullName evidence="3">Uncharacterized protein</fullName>
    </submittedName>
</protein>
<keyword evidence="2" id="KW-0472">Membrane</keyword>
<evidence type="ECO:0000313" key="4">
    <source>
        <dbReference type="Proteomes" id="UP000262882"/>
    </source>
</evidence>
<reference evidence="3 4" key="1">
    <citation type="submission" date="2018-08" db="EMBL/GenBank/DDBJ databases">
        <title>Actinomadura spongicola sp. nov., isolated from marine sponge Leucetta chagosensis.</title>
        <authorList>
            <person name="Li L."/>
            <person name="Lin H.W."/>
        </authorList>
    </citation>
    <scope>NUCLEOTIDE SEQUENCE [LARGE SCALE GENOMIC DNA]</scope>
    <source>
        <strain evidence="3 4">LHW52907</strain>
    </source>
</reference>
<dbReference type="EMBL" id="QVNQ01000006">
    <property type="protein sequence ID" value="RFS83683.1"/>
    <property type="molecule type" value="Genomic_DNA"/>
</dbReference>
<organism evidence="3 4">
    <name type="scientific">Actinomadura spongiicola</name>
    <dbReference type="NCBI Taxonomy" id="2303421"/>
    <lineage>
        <taxon>Bacteria</taxon>
        <taxon>Bacillati</taxon>
        <taxon>Actinomycetota</taxon>
        <taxon>Actinomycetes</taxon>
        <taxon>Streptosporangiales</taxon>
        <taxon>Thermomonosporaceae</taxon>
        <taxon>Actinomadura</taxon>
    </lineage>
</organism>
<feature type="region of interest" description="Disordered" evidence="1">
    <location>
        <begin position="47"/>
        <end position="121"/>
    </location>
</feature>
<comment type="caution">
    <text evidence="3">The sequence shown here is derived from an EMBL/GenBank/DDBJ whole genome shotgun (WGS) entry which is preliminary data.</text>
</comment>